<accession>A0ABW9NSB5</accession>
<sequence>MEHPAPPVRTQQGNLLKAWQADATPLTDVPVEQLAQASDPEVNTASNRPAITGGAAGVPLLTMRFRMC</sequence>
<dbReference type="RefSeq" id="WP_153482845.1">
    <property type="nucleotide sequence ID" value="NZ_VDEQ01000112.1"/>
</dbReference>
<gene>
    <name evidence="1" type="ORF">FFZ77_11500</name>
</gene>
<dbReference type="EMBL" id="VDEQ01000112">
    <property type="protein sequence ID" value="MQS36202.1"/>
    <property type="molecule type" value="Genomic_DNA"/>
</dbReference>
<evidence type="ECO:0000313" key="1">
    <source>
        <dbReference type="EMBL" id="MQS36202.1"/>
    </source>
</evidence>
<proteinExistence type="predicted"/>
<keyword evidence="2" id="KW-1185">Reference proteome</keyword>
<dbReference type="Proteomes" id="UP000460558">
    <property type="component" value="Unassembled WGS sequence"/>
</dbReference>
<reference evidence="1 2" key="1">
    <citation type="submission" date="2019-06" db="EMBL/GenBank/DDBJ databases">
        <title>Comparative genomics and metabolomics analyses of clavulanic acid producing Streptomyces species provides insight into specialized metabolism and evolution of beta-lactam biosynthetic gene clusters.</title>
        <authorList>
            <person name="Moore M.A."/>
            <person name="Cruz-Morales P."/>
            <person name="Barona Gomez F."/>
            <person name="Kapil T."/>
        </authorList>
    </citation>
    <scope>NUCLEOTIDE SEQUENCE [LARGE SCALE GENOMIC DNA]</scope>
    <source>
        <strain evidence="1 2">T-272</strain>
    </source>
</reference>
<comment type="caution">
    <text evidence="1">The sequence shown here is derived from an EMBL/GenBank/DDBJ whole genome shotgun (WGS) entry which is preliminary data.</text>
</comment>
<protein>
    <submittedName>
        <fullName evidence="1">Uncharacterized protein</fullName>
    </submittedName>
</protein>
<evidence type="ECO:0000313" key="2">
    <source>
        <dbReference type="Proteomes" id="UP000460558"/>
    </source>
</evidence>
<name>A0ABW9NSB5_9ACTN</name>
<organism evidence="1 2">
    <name type="scientific">Streptomyces katsurahamanus</name>
    <dbReference type="NCBI Taxonomy" id="2577098"/>
    <lineage>
        <taxon>Bacteria</taxon>
        <taxon>Bacillati</taxon>
        <taxon>Actinomycetota</taxon>
        <taxon>Actinomycetes</taxon>
        <taxon>Kitasatosporales</taxon>
        <taxon>Streptomycetaceae</taxon>
        <taxon>Streptomyces</taxon>
    </lineage>
</organism>